<dbReference type="EMBL" id="UZAD01013247">
    <property type="protein sequence ID" value="VDN92951.1"/>
    <property type="molecule type" value="Genomic_DNA"/>
</dbReference>
<sequence>MIVYEDGIDSCKGTQNERMTNKRSCITATTKTILPQAAIEAAAAHHTIFAPITAATIEIKICFDNFRIDEFEESSIHALLLSHKKKKWVH</sequence>
<reference evidence="1 2" key="2">
    <citation type="submission" date="2018-11" db="EMBL/GenBank/DDBJ databases">
        <authorList>
            <consortium name="Pathogen Informatics"/>
        </authorList>
    </citation>
    <scope>NUCLEOTIDE SEQUENCE [LARGE SCALE GENOMIC DNA]</scope>
</reference>
<proteinExistence type="predicted"/>
<evidence type="ECO:0000313" key="3">
    <source>
        <dbReference type="WBParaSite" id="BPAG_0001180301-mRNA-1"/>
    </source>
</evidence>
<name>A0A0N4TSW1_BRUPA</name>
<gene>
    <name evidence="1" type="ORF">BPAG_LOCUS11765</name>
</gene>
<evidence type="ECO:0000313" key="2">
    <source>
        <dbReference type="Proteomes" id="UP000278627"/>
    </source>
</evidence>
<dbReference type="AlphaFoldDB" id="A0A0N4TSW1"/>
<keyword evidence="2" id="KW-1185">Reference proteome</keyword>
<organism evidence="3">
    <name type="scientific">Brugia pahangi</name>
    <name type="common">Filarial nematode worm</name>
    <dbReference type="NCBI Taxonomy" id="6280"/>
    <lineage>
        <taxon>Eukaryota</taxon>
        <taxon>Metazoa</taxon>
        <taxon>Ecdysozoa</taxon>
        <taxon>Nematoda</taxon>
        <taxon>Chromadorea</taxon>
        <taxon>Rhabditida</taxon>
        <taxon>Spirurina</taxon>
        <taxon>Spiruromorpha</taxon>
        <taxon>Filarioidea</taxon>
        <taxon>Onchocercidae</taxon>
        <taxon>Brugia</taxon>
    </lineage>
</organism>
<accession>A0A0N4TSW1</accession>
<dbReference type="WBParaSite" id="BPAG_0001180301-mRNA-1">
    <property type="protein sequence ID" value="BPAG_0001180301-mRNA-1"/>
    <property type="gene ID" value="BPAG_0001180301"/>
</dbReference>
<evidence type="ECO:0000313" key="1">
    <source>
        <dbReference type="EMBL" id="VDN92951.1"/>
    </source>
</evidence>
<reference evidence="3" key="1">
    <citation type="submission" date="2017-02" db="UniProtKB">
        <authorList>
            <consortium name="WormBaseParasite"/>
        </authorList>
    </citation>
    <scope>IDENTIFICATION</scope>
</reference>
<dbReference type="Proteomes" id="UP000278627">
    <property type="component" value="Unassembled WGS sequence"/>
</dbReference>
<protein>
    <submittedName>
        <fullName evidence="1 3">Uncharacterized protein</fullName>
    </submittedName>
</protein>